<evidence type="ECO:0000259" key="7">
    <source>
        <dbReference type="Pfam" id="PF01578"/>
    </source>
</evidence>
<feature type="transmembrane region" description="Helical" evidence="6">
    <location>
        <begin position="236"/>
        <end position="257"/>
    </location>
</feature>
<feature type="transmembrane region" description="Helical" evidence="6">
    <location>
        <begin position="92"/>
        <end position="111"/>
    </location>
</feature>
<evidence type="ECO:0000313" key="9">
    <source>
        <dbReference type="Proteomes" id="UP000628079"/>
    </source>
</evidence>
<evidence type="ECO:0000256" key="2">
    <source>
        <dbReference type="ARBA" id="ARBA00022692"/>
    </source>
</evidence>
<gene>
    <name evidence="8" type="ORF">GCM10011314_13260</name>
</gene>
<dbReference type="Pfam" id="PF01578">
    <property type="entry name" value="Cytochrom_C_asm"/>
    <property type="match status" value="1"/>
</dbReference>
<dbReference type="GO" id="GO:0005886">
    <property type="term" value="C:plasma membrane"/>
    <property type="evidence" value="ECO:0007669"/>
    <property type="project" value="TreeGrafter"/>
</dbReference>
<dbReference type="NCBIfam" id="TIGR03144">
    <property type="entry name" value="cytochr_II_ccsB"/>
    <property type="match status" value="1"/>
</dbReference>
<feature type="transmembrane region" description="Helical" evidence="6">
    <location>
        <begin position="272"/>
        <end position="287"/>
    </location>
</feature>
<dbReference type="PANTHER" id="PTHR30071">
    <property type="entry name" value="HEME EXPORTER PROTEIN C"/>
    <property type="match status" value="1"/>
</dbReference>
<name>A0A8H9KS43_9MICO</name>
<organism evidence="8 9">
    <name type="scientific">Knoellia flava</name>
    <dbReference type="NCBI Taxonomy" id="913969"/>
    <lineage>
        <taxon>Bacteria</taxon>
        <taxon>Bacillati</taxon>
        <taxon>Actinomycetota</taxon>
        <taxon>Actinomycetes</taxon>
        <taxon>Micrococcales</taxon>
        <taxon>Intrasporangiaceae</taxon>
        <taxon>Knoellia</taxon>
    </lineage>
</organism>
<evidence type="ECO:0000256" key="4">
    <source>
        <dbReference type="ARBA" id="ARBA00022989"/>
    </source>
</evidence>
<reference evidence="8" key="1">
    <citation type="journal article" date="2014" name="Int. J. Syst. Evol. Microbiol.">
        <title>Complete genome sequence of Corynebacterium casei LMG S-19264T (=DSM 44701T), isolated from a smear-ripened cheese.</title>
        <authorList>
            <consortium name="US DOE Joint Genome Institute (JGI-PGF)"/>
            <person name="Walter F."/>
            <person name="Albersmeier A."/>
            <person name="Kalinowski J."/>
            <person name="Ruckert C."/>
        </authorList>
    </citation>
    <scope>NUCLEOTIDE SEQUENCE</scope>
    <source>
        <strain evidence="8">CGMCC 1.10749</strain>
    </source>
</reference>
<keyword evidence="4 6" id="KW-1133">Transmembrane helix</keyword>
<keyword evidence="2 6" id="KW-0812">Transmembrane</keyword>
<protein>
    <submittedName>
        <fullName evidence="8">C-type cytochrome biogenesis protein CcsB</fullName>
    </submittedName>
</protein>
<feature type="transmembrane region" description="Helical" evidence="6">
    <location>
        <begin position="12"/>
        <end position="33"/>
    </location>
</feature>
<proteinExistence type="predicted"/>
<feature type="transmembrane region" description="Helical" evidence="6">
    <location>
        <begin position="183"/>
        <end position="210"/>
    </location>
</feature>
<reference evidence="8" key="2">
    <citation type="submission" date="2020-09" db="EMBL/GenBank/DDBJ databases">
        <authorList>
            <person name="Sun Q."/>
            <person name="Zhou Y."/>
        </authorList>
    </citation>
    <scope>NUCLEOTIDE SEQUENCE</scope>
    <source>
        <strain evidence="8">CGMCC 1.10749</strain>
    </source>
</reference>
<dbReference type="InterPro" id="IPR017562">
    <property type="entry name" value="Cyt_c_biogenesis_CcsA"/>
</dbReference>
<dbReference type="PANTHER" id="PTHR30071:SF1">
    <property type="entry name" value="CYTOCHROME B_B6 PROTEIN-RELATED"/>
    <property type="match status" value="1"/>
</dbReference>
<dbReference type="AlphaFoldDB" id="A0A8H9KS43"/>
<feature type="transmembrane region" description="Helical" evidence="6">
    <location>
        <begin position="149"/>
        <end position="171"/>
    </location>
</feature>
<accession>A0A8H9KS43</accession>
<feature type="transmembrane region" description="Helical" evidence="6">
    <location>
        <begin position="123"/>
        <end position="142"/>
    </location>
</feature>
<dbReference type="InterPro" id="IPR045062">
    <property type="entry name" value="Cyt_c_biogenesis_CcsA/CcmC"/>
</dbReference>
<dbReference type="Proteomes" id="UP000628079">
    <property type="component" value="Unassembled WGS sequence"/>
</dbReference>
<evidence type="ECO:0000256" key="3">
    <source>
        <dbReference type="ARBA" id="ARBA00022748"/>
    </source>
</evidence>
<feature type="domain" description="Cytochrome c assembly protein" evidence="7">
    <location>
        <begin position="134"/>
        <end position="320"/>
    </location>
</feature>
<dbReference type="GO" id="GO:0020037">
    <property type="term" value="F:heme binding"/>
    <property type="evidence" value="ECO:0007669"/>
    <property type="project" value="InterPro"/>
</dbReference>
<dbReference type="GO" id="GO:0017004">
    <property type="term" value="P:cytochrome complex assembly"/>
    <property type="evidence" value="ECO:0007669"/>
    <property type="project" value="UniProtKB-KW"/>
</dbReference>
<evidence type="ECO:0000256" key="5">
    <source>
        <dbReference type="ARBA" id="ARBA00023136"/>
    </source>
</evidence>
<dbReference type="EMBL" id="BMEA01000001">
    <property type="protein sequence ID" value="GGB75091.1"/>
    <property type="molecule type" value="Genomic_DNA"/>
</dbReference>
<dbReference type="InterPro" id="IPR002541">
    <property type="entry name" value="Cyt_c_assembly"/>
</dbReference>
<keyword evidence="3" id="KW-0201">Cytochrome c-type biogenesis</keyword>
<comment type="caution">
    <text evidence="8">The sequence shown here is derived from an EMBL/GenBank/DDBJ whole genome shotgun (WGS) entry which is preliminary data.</text>
</comment>
<evidence type="ECO:0000256" key="1">
    <source>
        <dbReference type="ARBA" id="ARBA00004141"/>
    </source>
</evidence>
<feature type="transmembrane region" description="Helical" evidence="6">
    <location>
        <begin position="299"/>
        <end position="320"/>
    </location>
</feature>
<evidence type="ECO:0000313" key="8">
    <source>
        <dbReference type="EMBL" id="GGB75091.1"/>
    </source>
</evidence>
<dbReference type="RefSeq" id="WP_035949212.1">
    <property type="nucleotide sequence ID" value="NZ_BMEA01000001.1"/>
</dbReference>
<comment type="subcellular location">
    <subcellularLocation>
        <location evidence="1">Membrane</location>
        <topology evidence="1">Multi-pass membrane protein</topology>
    </subcellularLocation>
</comment>
<sequence length="329" mass="35352">MTNENLATYANLSLYSAMAVLTLSMLAYAAYLAGLLPAREARAESAEGARERELVAAGGVGASGAGSGGASAAASEADGTGVPVRARKAGGVAQTLAILGTLLLLVSASLRGASVQRWPLGNMFEFGVASALFTMVVFVAWGMRRDLKWLGLFVVAPVLILLGLANTVWYTEAAELMPSLKSVWLVIHVTVATISVGLFAVGFVVALLYLAQDRFGADRGVLRALPAGRTLERLTYGLHIVAFPLWTFTLIAGAIWARQAWGSYWNWDPKEVWTFIIWVVYAAYLHARVTRGWRRQSATWVAVAGFVCIIVNYAVVNVYFVGQHSYSGL</sequence>
<keyword evidence="5 6" id="KW-0472">Membrane</keyword>
<evidence type="ECO:0000256" key="6">
    <source>
        <dbReference type="SAM" id="Phobius"/>
    </source>
</evidence>